<dbReference type="GO" id="GO:0005739">
    <property type="term" value="C:mitochondrion"/>
    <property type="evidence" value="ECO:0007669"/>
    <property type="project" value="TreeGrafter"/>
</dbReference>
<dbReference type="PANTHER" id="PTHR12532:SF0">
    <property type="entry name" value="TRANSLATIONAL ACTIVATOR OF CYTOCHROME C OXIDASE 1"/>
    <property type="match status" value="1"/>
</dbReference>
<name>A0A0B1RZF7_OESDE</name>
<reference evidence="2 3" key="1">
    <citation type="submission" date="2014-03" db="EMBL/GenBank/DDBJ databases">
        <title>Draft genome of the hookworm Oesophagostomum dentatum.</title>
        <authorList>
            <person name="Mitreva M."/>
        </authorList>
    </citation>
    <scope>NUCLEOTIDE SEQUENCE [LARGE SCALE GENOMIC DNA]</scope>
    <source>
        <strain evidence="2 3">OD-Hann</strain>
    </source>
</reference>
<feature type="domain" description="TACO1/YebC-like second and third" evidence="1">
    <location>
        <begin position="2"/>
        <end position="75"/>
    </location>
</feature>
<evidence type="ECO:0000313" key="3">
    <source>
        <dbReference type="Proteomes" id="UP000053660"/>
    </source>
</evidence>
<dbReference type="Pfam" id="PF01709">
    <property type="entry name" value="Transcrip_reg"/>
    <property type="match status" value="1"/>
</dbReference>
<evidence type="ECO:0000259" key="1">
    <source>
        <dbReference type="Pfam" id="PF01709"/>
    </source>
</evidence>
<dbReference type="InterPro" id="IPR048300">
    <property type="entry name" value="TACO1_YebC-like_2nd/3rd_dom"/>
</dbReference>
<protein>
    <recommendedName>
        <fullName evidence="1">TACO1/YebC-like second and third domain-containing protein</fullName>
    </recommendedName>
</protein>
<dbReference type="Gene3D" id="3.30.70.980">
    <property type="match status" value="1"/>
</dbReference>
<evidence type="ECO:0000313" key="2">
    <source>
        <dbReference type="EMBL" id="KHJ78054.1"/>
    </source>
</evidence>
<dbReference type="OrthoDB" id="2017544at2759"/>
<dbReference type="AlphaFoldDB" id="A0A0B1RZF7"/>
<dbReference type="InterPro" id="IPR026564">
    <property type="entry name" value="Transcrip_reg_TACO1-like_dom3"/>
</dbReference>
<sequence>MEEIGIELDCEDVALVEAELFELLCSPDRLSEVESNLTNKGFIVESAELQYRPLHPVRIDGDDASKVEKLYELLQVSTIMFGFEA</sequence>
<dbReference type="SUPFAM" id="SSF75625">
    <property type="entry name" value="YebC-like"/>
    <property type="match status" value="1"/>
</dbReference>
<keyword evidence="3" id="KW-1185">Reference proteome</keyword>
<proteinExistence type="predicted"/>
<dbReference type="PANTHER" id="PTHR12532">
    <property type="entry name" value="TRANSLATIONAL ACTIVATOR OF CYTOCHROME C OXIDASE 1"/>
    <property type="match status" value="1"/>
</dbReference>
<organism evidence="2 3">
    <name type="scientific">Oesophagostomum dentatum</name>
    <name type="common">Nodular worm</name>
    <dbReference type="NCBI Taxonomy" id="61180"/>
    <lineage>
        <taxon>Eukaryota</taxon>
        <taxon>Metazoa</taxon>
        <taxon>Ecdysozoa</taxon>
        <taxon>Nematoda</taxon>
        <taxon>Chromadorea</taxon>
        <taxon>Rhabditida</taxon>
        <taxon>Rhabditina</taxon>
        <taxon>Rhabditomorpha</taxon>
        <taxon>Strongyloidea</taxon>
        <taxon>Strongylidae</taxon>
        <taxon>Oesophagostomum</taxon>
    </lineage>
</organism>
<dbReference type="InterPro" id="IPR002876">
    <property type="entry name" value="Transcrip_reg_TACO1-like"/>
</dbReference>
<accession>A0A0B1RZF7</accession>
<dbReference type="InterPro" id="IPR029072">
    <property type="entry name" value="YebC-like"/>
</dbReference>
<gene>
    <name evidence="2" type="ORF">OESDEN_22326</name>
</gene>
<dbReference type="EMBL" id="KN610154">
    <property type="protein sequence ID" value="KHJ78054.1"/>
    <property type="molecule type" value="Genomic_DNA"/>
</dbReference>
<dbReference type="Proteomes" id="UP000053660">
    <property type="component" value="Unassembled WGS sequence"/>
</dbReference>